<dbReference type="RefSeq" id="WP_069680694.1">
    <property type="nucleotide sequence ID" value="NZ_CP017253.2"/>
</dbReference>
<evidence type="ECO:0000256" key="2">
    <source>
        <dbReference type="PROSITE-ProRule" id="PRU00591"/>
    </source>
</evidence>
<dbReference type="OrthoDB" id="1901107at2"/>
<gene>
    <name evidence="4" type="ORF">BGI42_12825</name>
</gene>
<evidence type="ECO:0000256" key="1">
    <source>
        <dbReference type="ARBA" id="ARBA00022737"/>
    </source>
</evidence>
<feature type="repeat" description="Cell wall-binding" evidence="2">
    <location>
        <begin position="269"/>
        <end position="288"/>
    </location>
</feature>
<accession>A0A1D7XMR3</accession>
<feature type="repeat" description="Cell wall-binding" evidence="2">
    <location>
        <begin position="227"/>
        <end position="248"/>
    </location>
</feature>
<protein>
    <recommendedName>
        <fullName evidence="6">Cell wall-binding protein</fullName>
    </recommendedName>
</protein>
<reference evidence="5" key="1">
    <citation type="submission" date="2016-09" db="EMBL/GenBank/DDBJ databases">
        <title>Genomics of Clostridium taeniosporum, an organism which forms endospores with ribbon-like appendages.</title>
        <authorList>
            <person name="Walker J.R."/>
        </authorList>
    </citation>
    <scope>NUCLEOTIDE SEQUENCE [LARGE SCALE GENOMIC DNA]</scope>
    <source>
        <strain evidence="5">1/k</strain>
    </source>
</reference>
<organism evidence="4 5">
    <name type="scientific">Clostridium taeniosporum</name>
    <dbReference type="NCBI Taxonomy" id="394958"/>
    <lineage>
        <taxon>Bacteria</taxon>
        <taxon>Bacillati</taxon>
        <taxon>Bacillota</taxon>
        <taxon>Clostridia</taxon>
        <taxon>Eubacteriales</taxon>
        <taxon>Clostridiaceae</taxon>
        <taxon>Clostridium</taxon>
    </lineage>
</organism>
<dbReference type="AlphaFoldDB" id="A0A1D7XMR3"/>
<evidence type="ECO:0000313" key="5">
    <source>
        <dbReference type="Proteomes" id="UP000094652"/>
    </source>
</evidence>
<proteinExistence type="predicted"/>
<evidence type="ECO:0000313" key="4">
    <source>
        <dbReference type="EMBL" id="AOR24567.1"/>
    </source>
</evidence>
<feature type="repeat" description="Cell wall-binding" evidence="2">
    <location>
        <begin position="249"/>
        <end position="268"/>
    </location>
</feature>
<feature type="repeat" description="Cell wall-binding" evidence="2">
    <location>
        <begin position="311"/>
        <end position="330"/>
    </location>
</feature>
<evidence type="ECO:0000256" key="3">
    <source>
        <dbReference type="SAM" id="MobiDB-lite"/>
    </source>
</evidence>
<dbReference type="Proteomes" id="UP000094652">
    <property type="component" value="Chromosome"/>
</dbReference>
<evidence type="ECO:0008006" key="6">
    <source>
        <dbReference type="Google" id="ProtNLM"/>
    </source>
</evidence>
<feature type="compositionally biased region" description="Polar residues" evidence="3">
    <location>
        <begin position="193"/>
        <end position="203"/>
    </location>
</feature>
<dbReference type="InterPro" id="IPR018337">
    <property type="entry name" value="Cell_wall/Cho-bd_repeat"/>
</dbReference>
<feature type="compositionally biased region" description="Low complexity" evidence="3">
    <location>
        <begin position="179"/>
        <end position="192"/>
    </location>
</feature>
<dbReference type="KEGG" id="ctae:BGI42_12825"/>
<dbReference type="SUPFAM" id="SSF69360">
    <property type="entry name" value="Cell wall binding repeat"/>
    <property type="match status" value="1"/>
</dbReference>
<dbReference type="STRING" id="394958.BGI42_12825"/>
<dbReference type="Gene3D" id="2.10.270.10">
    <property type="entry name" value="Cholin Binding"/>
    <property type="match status" value="1"/>
</dbReference>
<name>A0A1D7XMR3_9CLOT</name>
<feature type="region of interest" description="Disordered" evidence="3">
    <location>
        <begin position="165"/>
        <end position="203"/>
    </location>
</feature>
<keyword evidence="5" id="KW-1185">Reference proteome</keyword>
<dbReference type="Pfam" id="PF01473">
    <property type="entry name" value="Choline_bind_1"/>
    <property type="match status" value="2"/>
</dbReference>
<dbReference type="EMBL" id="CP017253">
    <property type="protein sequence ID" value="AOR24567.1"/>
    <property type="molecule type" value="Genomic_DNA"/>
</dbReference>
<keyword evidence="1" id="KW-0677">Repeat</keyword>
<sequence length="350" mass="40159">MNKRLKHIIATTLVVSAFTTIAPVKYINLGMVKAYASVSMSKDDFGDMVVCKGDSSKELQLYNSSNFKDSDEVKFNFNTTTYYIKVTKSIDTVNINADIDKDYEAYIFKGKDDDYFELGDEIDINSGTTTLYLRLYESGEFDEDNIKDNVLRTYKIYVKSGTDLDQHSDSNREGTSTSNNENLNDKTNNNSNTIKPNTPVNTNKKYNQWVEVNGNWQYNDSTGNSIKNKWYNDKSSGNWYYLDENGNMKTGWIEYGDSWYHLDESGAMQTGWILSYDNWYYLNDNGTMYTGWLKSGSKWYFFSRKTGVMKSNGWIVDNGKYYYFSSSGMMLSNVTINGYILGSDGAWIGR</sequence>
<dbReference type="PROSITE" id="PS51170">
    <property type="entry name" value="CW"/>
    <property type="match status" value="4"/>
</dbReference>
<dbReference type="Pfam" id="PF19127">
    <property type="entry name" value="Choline_bind_3"/>
    <property type="match status" value="1"/>
</dbReference>